<dbReference type="Gene3D" id="2.30.240.10">
    <property type="entry name" value="At5g01610-like"/>
    <property type="match status" value="1"/>
</dbReference>
<gene>
    <name evidence="2" type="ORF">OLC1_LOCUS15202</name>
</gene>
<evidence type="ECO:0000256" key="1">
    <source>
        <dbReference type="SAM" id="SignalP"/>
    </source>
</evidence>
<dbReference type="Proteomes" id="UP001161247">
    <property type="component" value="Chromosome 5"/>
</dbReference>
<protein>
    <submittedName>
        <fullName evidence="2">OLC1v1005970C1</fullName>
    </submittedName>
</protein>
<dbReference type="Pfam" id="PF04398">
    <property type="entry name" value="DUF538"/>
    <property type="match status" value="1"/>
</dbReference>
<organism evidence="2 3">
    <name type="scientific">Oldenlandia corymbosa var. corymbosa</name>
    <dbReference type="NCBI Taxonomy" id="529605"/>
    <lineage>
        <taxon>Eukaryota</taxon>
        <taxon>Viridiplantae</taxon>
        <taxon>Streptophyta</taxon>
        <taxon>Embryophyta</taxon>
        <taxon>Tracheophyta</taxon>
        <taxon>Spermatophyta</taxon>
        <taxon>Magnoliopsida</taxon>
        <taxon>eudicotyledons</taxon>
        <taxon>Gunneridae</taxon>
        <taxon>Pentapetalae</taxon>
        <taxon>asterids</taxon>
        <taxon>lamiids</taxon>
        <taxon>Gentianales</taxon>
        <taxon>Rubiaceae</taxon>
        <taxon>Rubioideae</taxon>
        <taxon>Spermacoceae</taxon>
        <taxon>Hedyotis-Oldenlandia complex</taxon>
        <taxon>Oldenlandia</taxon>
    </lineage>
</organism>
<dbReference type="InterPro" id="IPR036758">
    <property type="entry name" value="At5g01610-like"/>
</dbReference>
<dbReference type="PANTHER" id="PTHR31676">
    <property type="entry name" value="T31J12.3 PROTEIN-RELATED"/>
    <property type="match status" value="1"/>
</dbReference>
<dbReference type="AlphaFoldDB" id="A0AAV1DIB8"/>
<keyword evidence="3" id="KW-1185">Reference proteome</keyword>
<dbReference type="InterPro" id="IPR007493">
    <property type="entry name" value="DUF538"/>
</dbReference>
<feature type="chain" id="PRO_5043471728" evidence="1">
    <location>
        <begin position="31"/>
        <end position="160"/>
    </location>
</feature>
<name>A0AAV1DIB8_OLDCO</name>
<keyword evidence="1" id="KW-0732">Signal</keyword>
<accession>A0AAV1DIB8</accession>
<dbReference type="PANTHER" id="PTHR31676:SF96">
    <property type="entry name" value="EXPRESSED PROTEIN"/>
    <property type="match status" value="1"/>
</dbReference>
<proteinExistence type="predicted"/>
<reference evidence="2" key="1">
    <citation type="submission" date="2023-03" db="EMBL/GenBank/DDBJ databases">
        <authorList>
            <person name="Julca I."/>
        </authorList>
    </citation>
    <scope>NUCLEOTIDE SEQUENCE</scope>
</reference>
<evidence type="ECO:0000313" key="3">
    <source>
        <dbReference type="Proteomes" id="UP001161247"/>
    </source>
</evidence>
<feature type="signal peptide" evidence="1">
    <location>
        <begin position="1"/>
        <end position="30"/>
    </location>
</feature>
<dbReference type="SUPFAM" id="SSF141562">
    <property type="entry name" value="At5g01610-like"/>
    <property type="match status" value="1"/>
</dbReference>
<dbReference type="EMBL" id="OX459122">
    <property type="protein sequence ID" value="CAI9106749.1"/>
    <property type="molecule type" value="Genomic_DNA"/>
</dbReference>
<sequence>MAMAFSPKIQFLLFISLYLIPLSISHEASALTDVHDLFPKYNLPKGLLPDNVKSYSLSSVDSSFKIELTHQCYVQFKDQLVLYDTTITGKLYFGKVSDVSGIHARRFFIWVPVTGMDVDEVDNMIEFHVGFLSQKLPVDDFQIIPTCLDKKLQDSLLASE</sequence>
<evidence type="ECO:0000313" key="2">
    <source>
        <dbReference type="EMBL" id="CAI9106749.1"/>
    </source>
</evidence>